<sequence>MHKAVVLLSGGMDSAVTLYIAKQKYQCHVLIFDYGQQARKEIISAKNLAKQSSSDFYVIKITLPWKGSALLDKNIKIPENGDYLGKGIPSTYVPARNIIFLSFGVSFAEAIGANAIFIGAHELDFSNYPDCRGEFFDSFQKVINKGTKSGVNKSPVKIITPILNKTKKEIVKTDIKHSFYIFFILIIFIPTFLLILILNIFF</sequence>
<keyword evidence="7" id="KW-0067">ATP-binding</keyword>
<dbReference type="InterPro" id="IPR018317">
    <property type="entry name" value="QueC"/>
</dbReference>
<dbReference type="Gene3D" id="3.40.50.620">
    <property type="entry name" value="HUPs"/>
    <property type="match status" value="1"/>
</dbReference>
<evidence type="ECO:0000256" key="8">
    <source>
        <dbReference type="ARBA" id="ARBA00037993"/>
    </source>
</evidence>
<dbReference type="Pfam" id="PF06508">
    <property type="entry name" value="QueC"/>
    <property type="match status" value="1"/>
</dbReference>
<keyword evidence="11" id="KW-0472">Membrane</keyword>
<keyword evidence="13" id="KW-1185">Reference proteome</keyword>
<evidence type="ECO:0000313" key="13">
    <source>
        <dbReference type="Proteomes" id="UP000033428"/>
    </source>
</evidence>
<comment type="similarity">
    <text evidence="8">Belongs to the QueC family.</text>
</comment>
<evidence type="ECO:0000256" key="1">
    <source>
        <dbReference type="ARBA" id="ARBA00005061"/>
    </source>
</evidence>
<dbReference type="EMBL" id="JYNY01000089">
    <property type="protein sequence ID" value="KJJ85711.1"/>
    <property type="molecule type" value="Genomic_DNA"/>
</dbReference>
<dbReference type="PIRSF" id="PIRSF006293">
    <property type="entry name" value="ExsB"/>
    <property type="match status" value="1"/>
</dbReference>
<reference evidence="12 13" key="1">
    <citation type="submission" date="2015-02" db="EMBL/GenBank/DDBJ databases">
        <title>Single-cell genomics of uncultivated deep-branching MTB reveals a conserved set of magnetosome genes.</title>
        <authorList>
            <person name="Kolinko S."/>
            <person name="Richter M."/>
            <person name="Glockner F.O."/>
            <person name="Brachmann A."/>
            <person name="Schuler D."/>
        </authorList>
    </citation>
    <scope>NUCLEOTIDE SEQUENCE [LARGE SCALE GENOMIC DNA]</scope>
    <source>
        <strain evidence="12">SKK-01</strain>
    </source>
</reference>
<dbReference type="GO" id="GO:0008616">
    <property type="term" value="P:tRNA queuosine(34) biosynthetic process"/>
    <property type="evidence" value="ECO:0007669"/>
    <property type="project" value="UniProtKB-KW"/>
</dbReference>
<dbReference type="InterPro" id="IPR014729">
    <property type="entry name" value="Rossmann-like_a/b/a_fold"/>
</dbReference>
<comment type="pathway">
    <text evidence="1">Purine metabolism; 7-cyano-7-deazaguanine biosynthesis.</text>
</comment>
<evidence type="ECO:0000256" key="4">
    <source>
        <dbReference type="ARBA" id="ARBA00022741"/>
    </source>
</evidence>
<dbReference type="AlphaFoldDB" id="A0A0F0CVZ4"/>
<dbReference type="PANTHER" id="PTHR42914">
    <property type="entry name" value="7-CYANO-7-DEAZAGUANINE SYNTHASE"/>
    <property type="match status" value="1"/>
</dbReference>
<evidence type="ECO:0000256" key="10">
    <source>
        <dbReference type="ARBA" id="ARBA00047890"/>
    </source>
</evidence>
<evidence type="ECO:0000256" key="11">
    <source>
        <dbReference type="SAM" id="Phobius"/>
    </source>
</evidence>
<evidence type="ECO:0000256" key="2">
    <source>
        <dbReference type="ARBA" id="ARBA00022598"/>
    </source>
</evidence>
<keyword evidence="2" id="KW-0436">Ligase</keyword>
<dbReference type="CDD" id="cd01995">
    <property type="entry name" value="QueC-like"/>
    <property type="match status" value="1"/>
</dbReference>
<evidence type="ECO:0000256" key="5">
    <source>
        <dbReference type="ARBA" id="ARBA00022785"/>
    </source>
</evidence>
<comment type="catalytic activity">
    <reaction evidence="10">
        <text>7-carboxy-7-carbaguanine + NH4(+) + 2 ATP = 7-cyano-7-carbaguanine + 2 AMP + 2 diphosphate + 2 H(+)</text>
        <dbReference type="Rhea" id="RHEA:27982"/>
        <dbReference type="ChEBI" id="CHEBI:15378"/>
        <dbReference type="ChEBI" id="CHEBI:28938"/>
        <dbReference type="ChEBI" id="CHEBI:30616"/>
        <dbReference type="ChEBI" id="CHEBI:33019"/>
        <dbReference type="ChEBI" id="CHEBI:45075"/>
        <dbReference type="ChEBI" id="CHEBI:61036"/>
        <dbReference type="ChEBI" id="CHEBI:456215"/>
        <dbReference type="EC" id="6.3.4.20"/>
    </reaction>
</comment>
<evidence type="ECO:0000256" key="6">
    <source>
        <dbReference type="ARBA" id="ARBA00022833"/>
    </source>
</evidence>
<dbReference type="PATRIC" id="fig|1609969.3.peg.486"/>
<feature type="transmembrane region" description="Helical" evidence="11">
    <location>
        <begin position="179"/>
        <end position="201"/>
    </location>
</feature>
<keyword evidence="3" id="KW-0479">Metal-binding</keyword>
<evidence type="ECO:0000256" key="9">
    <source>
        <dbReference type="ARBA" id="ARBA00039149"/>
    </source>
</evidence>
<dbReference type="NCBIfam" id="TIGR00364">
    <property type="entry name" value="7-cyano-7-deazaguanine synthase QueC"/>
    <property type="match status" value="1"/>
</dbReference>
<keyword evidence="5" id="KW-0671">Queuosine biosynthesis</keyword>
<gene>
    <name evidence="12" type="ORF">OMAG_000430</name>
</gene>
<dbReference type="Proteomes" id="UP000033428">
    <property type="component" value="Unassembled WGS sequence"/>
</dbReference>
<proteinExistence type="inferred from homology"/>
<name>A0A0F0CVZ4_9BACT</name>
<keyword evidence="11" id="KW-1133">Transmembrane helix</keyword>
<keyword evidence="4" id="KW-0547">Nucleotide-binding</keyword>
<evidence type="ECO:0000313" key="12">
    <source>
        <dbReference type="EMBL" id="KJJ85711.1"/>
    </source>
</evidence>
<keyword evidence="11" id="KW-0812">Transmembrane</keyword>
<dbReference type="PANTHER" id="PTHR42914:SF1">
    <property type="entry name" value="7-CYANO-7-DEAZAGUANINE SYNTHASE"/>
    <property type="match status" value="1"/>
</dbReference>
<accession>A0A0F0CVZ4</accession>
<dbReference type="SUPFAM" id="SSF52402">
    <property type="entry name" value="Adenine nucleotide alpha hydrolases-like"/>
    <property type="match status" value="1"/>
</dbReference>
<evidence type="ECO:0000256" key="3">
    <source>
        <dbReference type="ARBA" id="ARBA00022723"/>
    </source>
</evidence>
<comment type="caution">
    <text evidence="12">The sequence shown here is derived from an EMBL/GenBank/DDBJ whole genome shotgun (WGS) entry which is preliminary data.</text>
</comment>
<dbReference type="GO" id="GO:0046872">
    <property type="term" value="F:metal ion binding"/>
    <property type="evidence" value="ECO:0007669"/>
    <property type="project" value="UniProtKB-KW"/>
</dbReference>
<keyword evidence="6" id="KW-0862">Zinc</keyword>
<dbReference type="EC" id="6.3.4.20" evidence="9"/>
<protein>
    <recommendedName>
        <fullName evidence="9">7-cyano-7-deazaguanine synthase</fullName>
        <ecNumber evidence="9">6.3.4.20</ecNumber>
    </recommendedName>
</protein>
<dbReference type="GO" id="GO:0016874">
    <property type="term" value="F:ligase activity"/>
    <property type="evidence" value="ECO:0007669"/>
    <property type="project" value="UniProtKB-KW"/>
</dbReference>
<evidence type="ECO:0000256" key="7">
    <source>
        <dbReference type="ARBA" id="ARBA00022840"/>
    </source>
</evidence>
<dbReference type="GO" id="GO:0005524">
    <property type="term" value="F:ATP binding"/>
    <property type="evidence" value="ECO:0007669"/>
    <property type="project" value="UniProtKB-KW"/>
</dbReference>
<organism evidence="12 13">
    <name type="scientific">Candidatus Omnitrophus magneticus</name>
    <dbReference type="NCBI Taxonomy" id="1609969"/>
    <lineage>
        <taxon>Bacteria</taxon>
        <taxon>Pseudomonadati</taxon>
        <taxon>Candidatus Omnitrophota</taxon>
        <taxon>Candidatus Omnitrophus</taxon>
    </lineage>
</organism>